<evidence type="ECO:0000256" key="4">
    <source>
        <dbReference type="ARBA" id="ARBA00023235"/>
    </source>
</evidence>
<dbReference type="NCBIfam" id="TIGR00431">
    <property type="entry name" value="TruB"/>
    <property type="match status" value="1"/>
</dbReference>
<dbReference type="InterPro" id="IPR014780">
    <property type="entry name" value="tRNA_psdUridine_synth_TruB"/>
</dbReference>
<evidence type="ECO:0000259" key="7">
    <source>
        <dbReference type="Pfam" id="PF16198"/>
    </source>
</evidence>
<dbReference type="CDD" id="cd02573">
    <property type="entry name" value="PseudoU_synth_EcTruB"/>
    <property type="match status" value="1"/>
</dbReference>
<evidence type="ECO:0000256" key="2">
    <source>
        <dbReference type="ARBA" id="ARBA00005642"/>
    </source>
</evidence>
<comment type="similarity">
    <text evidence="2 5">Belongs to the pseudouridine synthase TruB family. Type 1 subfamily.</text>
</comment>
<name>A0A1F4PN52_UNCK3</name>
<dbReference type="Pfam" id="PF16198">
    <property type="entry name" value="TruB_C_2"/>
    <property type="match status" value="1"/>
</dbReference>
<dbReference type="EC" id="5.4.99.25" evidence="5"/>
<protein>
    <recommendedName>
        <fullName evidence="5">tRNA pseudouridine synthase B</fullName>
        <ecNumber evidence="5">5.4.99.25</ecNumber>
    </recommendedName>
    <alternativeName>
        <fullName evidence="5">tRNA pseudouridine(55) synthase</fullName>
        <shortName evidence="5">Psi55 synthase</shortName>
    </alternativeName>
    <alternativeName>
        <fullName evidence="5">tRNA pseudouridylate synthase</fullName>
    </alternativeName>
    <alternativeName>
        <fullName evidence="5">tRNA-uridine isomerase</fullName>
    </alternativeName>
</protein>
<dbReference type="Proteomes" id="UP000179010">
    <property type="component" value="Unassembled WGS sequence"/>
</dbReference>
<dbReference type="PANTHER" id="PTHR13767:SF2">
    <property type="entry name" value="PSEUDOURIDYLATE SYNTHASE TRUB1"/>
    <property type="match status" value="1"/>
</dbReference>
<dbReference type="GO" id="GO:0160148">
    <property type="term" value="F:tRNA pseudouridine(55) synthase activity"/>
    <property type="evidence" value="ECO:0007669"/>
    <property type="project" value="UniProtKB-EC"/>
</dbReference>
<reference evidence="8 9" key="1">
    <citation type="journal article" date="2016" name="Nat. Commun.">
        <title>Thousands of microbial genomes shed light on interconnected biogeochemical processes in an aquifer system.</title>
        <authorList>
            <person name="Anantharaman K."/>
            <person name="Brown C.T."/>
            <person name="Hug L.A."/>
            <person name="Sharon I."/>
            <person name="Castelle C.J."/>
            <person name="Probst A.J."/>
            <person name="Thomas B.C."/>
            <person name="Singh A."/>
            <person name="Wilkins M.J."/>
            <person name="Karaoz U."/>
            <person name="Brodie E.L."/>
            <person name="Williams K.H."/>
            <person name="Hubbard S.S."/>
            <person name="Banfield J.F."/>
        </authorList>
    </citation>
    <scope>NUCLEOTIDE SEQUENCE [LARGE SCALE GENOMIC DNA]</scope>
</reference>
<keyword evidence="4 5" id="KW-0413">Isomerase</keyword>
<evidence type="ECO:0000259" key="6">
    <source>
        <dbReference type="Pfam" id="PF01509"/>
    </source>
</evidence>
<sequence>MDHRYRNGRAVSVTGFFLIDKPVHPTSHDVVDVLRKIANERTVGHAGTLDPLASGLLIVAVGREFTKQIDKFKNLDKVYEAEITLGQTSNTYDGEGELTLTSGRCPSDKEIKKVLQQFVGVYSQLPPIFSAKKIHGQSAYKLARQGRSVELKPALVEIYDIDLIDYHYPKSTFSAKVSVGTYIRSLAHDIGKQLGTGAYLSGLRRIAIGEFSVAQAINLNELQSAADLEKGRMRGVV</sequence>
<evidence type="ECO:0000313" key="9">
    <source>
        <dbReference type="Proteomes" id="UP000179010"/>
    </source>
</evidence>
<dbReference type="EMBL" id="METE01000010">
    <property type="protein sequence ID" value="OGB85111.1"/>
    <property type="molecule type" value="Genomic_DNA"/>
</dbReference>
<dbReference type="InterPro" id="IPR020103">
    <property type="entry name" value="PsdUridine_synth_cat_dom_sf"/>
</dbReference>
<evidence type="ECO:0000256" key="5">
    <source>
        <dbReference type="HAMAP-Rule" id="MF_01080"/>
    </source>
</evidence>
<dbReference type="InterPro" id="IPR002501">
    <property type="entry name" value="PsdUridine_synth_N"/>
</dbReference>
<comment type="catalytic activity">
    <reaction evidence="1 5">
        <text>uridine(55) in tRNA = pseudouridine(55) in tRNA</text>
        <dbReference type="Rhea" id="RHEA:42532"/>
        <dbReference type="Rhea" id="RHEA-COMP:10101"/>
        <dbReference type="Rhea" id="RHEA-COMP:10102"/>
        <dbReference type="ChEBI" id="CHEBI:65314"/>
        <dbReference type="ChEBI" id="CHEBI:65315"/>
        <dbReference type="EC" id="5.4.99.25"/>
    </reaction>
</comment>
<evidence type="ECO:0000256" key="3">
    <source>
        <dbReference type="ARBA" id="ARBA00022694"/>
    </source>
</evidence>
<keyword evidence="3 5" id="KW-0819">tRNA processing</keyword>
<proteinExistence type="inferred from homology"/>
<dbReference type="SUPFAM" id="SSF55120">
    <property type="entry name" value="Pseudouridine synthase"/>
    <property type="match status" value="1"/>
</dbReference>
<dbReference type="Pfam" id="PF01509">
    <property type="entry name" value="TruB_N"/>
    <property type="match status" value="1"/>
</dbReference>
<dbReference type="AlphaFoldDB" id="A0A1F4PN52"/>
<gene>
    <name evidence="5" type="primary">truB</name>
    <name evidence="8" type="ORF">A2994_03700</name>
</gene>
<feature type="domain" description="Pseudouridine synthase II N-terminal" evidence="6">
    <location>
        <begin position="35"/>
        <end position="183"/>
    </location>
</feature>
<dbReference type="GO" id="GO:0031119">
    <property type="term" value="P:tRNA pseudouridine synthesis"/>
    <property type="evidence" value="ECO:0007669"/>
    <property type="project" value="UniProtKB-UniRule"/>
</dbReference>
<feature type="active site" description="Nucleophile" evidence="5">
    <location>
        <position position="50"/>
    </location>
</feature>
<dbReference type="Gene3D" id="3.30.2350.10">
    <property type="entry name" value="Pseudouridine synthase"/>
    <property type="match status" value="1"/>
</dbReference>
<dbReference type="GO" id="GO:1990481">
    <property type="term" value="P:mRNA pseudouridine synthesis"/>
    <property type="evidence" value="ECO:0007669"/>
    <property type="project" value="TreeGrafter"/>
</dbReference>
<dbReference type="GO" id="GO:0003723">
    <property type="term" value="F:RNA binding"/>
    <property type="evidence" value="ECO:0007669"/>
    <property type="project" value="InterPro"/>
</dbReference>
<evidence type="ECO:0000256" key="1">
    <source>
        <dbReference type="ARBA" id="ARBA00000385"/>
    </source>
</evidence>
<dbReference type="PANTHER" id="PTHR13767">
    <property type="entry name" value="TRNA-PSEUDOURIDINE SYNTHASE"/>
    <property type="match status" value="1"/>
</dbReference>
<dbReference type="STRING" id="1798539.A2994_03700"/>
<comment type="caution">
    <text evidence="8">The sequence shown here is derived from an EMBL/GenBank/DDBJ whole genome shotgun (WGS) entry which is preliminary data.</text>
</comment>
<feature type="domain" description="tRNA pseudouridylate synthase B C-terminal" evidence="7">
    <location>
        <begin position="184"/>
        <end position="227"/>
    </location>
</feature>
<dbReference type="InterPro" id="IPR032819">
    <property type="entry name" value="TruB_C"/>
</dbReference>
<organism evidence="8 9">
    <name type="scientific">candidate division Kazan bacterium RIFCSPLOWO2_01_FULL_48_13</name>
    <dbReference type="NCBI Taxonomy" id="1798539"/>
    <lineage>
        <taxon>Bacteria</taxon>
        <taxon>Bacteria division Kazan-3B-28</taxon>
    </lineage>
</organism>
<comment type="function">
    <text evidence="5">Responsible for synthesis of pseudouridine from uracil-55 in the psi GC loop of transfer RNAs.</text>
</comment>
<dbReference type="HAMAP" id="MF_01080">
    <property type="entry name" value="TruB_bact"/>
    <property type="match status" value="1"/>
</dbReference>
<accession>A0A1F4PN52</accession>
<evidence type="ECO:0000313" key="8">
    <source>
        <dbReference type="EMBL" id="OGB85111.1"/>
    </source>
</evidence>